<feature type="compositionally biased region" description="Low complexity" evidence="1">
    <location>
        <begin position="123"/>
        <end position="133"/>
    </location>
</feature>
<dbReference type="InterPro" id="IPR014710">
    <property type="entry name" value="RmlC-like_jellyroll"/>
</dbReference>
<name>A0A2U1L134_ARTAN</name>
<dbReference type="Pfam" id="PF00190">
    <property type="entry name" value="Cupin_1"/>
    <property type="match status" value="2"/>
</dbReference>
<dbReference type="CDD" id="cd02245">
    <property type="entry name" value="cupin_7S_vicilin-like_C"/>
    <property type="match status" value="1"/>
</dbReference>
<evidence type="ECO:0000259" key="3">
    <source>
        <dbReference type="SMART" id="SM00835"/>
    </source>
</evidence>
<dbReference type="InterPro" id="IPR011051">
    <property type="entry name" value="RmlC_Cupin_sf"/>
</dbReference>
<reference evidence="4 5" key="1">
    <citation type="journal article" date="2018" name="Mol. Plant">
        <title>The genome of Artemisia annua provides insight into the evolution of Asteraceae family and artemisinin biosynthesis.</title>
        <authorList>
            <person name="Shen Q."/>
            <person name="Zhang L."/>
            <person name="Liao Z."/>
            <person name="Wang S."/>
            <person name="Yan T."/>
            <person name="Shi P."/>
            <person name="Liu M."/>
            <person name="Fu X."/>
            <person name="Pan Q."/>
            <person name="Wang Y."/>
            <person name="Lv Z."/>
            <person name="Lu X."/>
            <person name="Zhang F."/>
            <person name="Jiang W."/>
            <person name="Ma Y."/>
            <person name="Chen M."/>
            <person name="Hao X."/>
            <person name="Li L."/>
            <person name="Tang Y."/>
            <person name="Lv G."/>
            <person name="Zhou Y."/>
            <person name="Sun X."/>
            <person name="Brodelius P.E."/>
            <person name="Rose J.K.C."/>
            <person name="Tang K."/>
        </authorList>
    </citation>
    <scope>NUCLEOTIDE SEQUENCE [LARGE SCALE GENOMIC DNA]</scope>
    <source>
        <strain evidence="5">cv. Huhao1</strain>
        <tissue evidence="4">Leaf</tissue>
    </source>
</reference>
<feature type="domain" description="Cupin type-1" evidence="3">
    <location>
        <begin position="142"/>
        <end position="296"/>
    </location>
</feature>
<feature type="chain" id="PRO_5015533111" evidence="2">
    <location>
        <begin position="23"/>
        <end position="529"/>
    </location>
</feature>
<keyword evidence="2" id="KW-0732">Signal</keyword>
<dbReference type="EMBL" id="PKPP01012226">
    <property type="protein sequence ID" value="PWA42721.1"/>
    <property type="molecule type" value="Genomic_DNA"/>
</dbReference>
<dbReference type="PANTHER" id="PTHR31189">
    <property type="entry name" value="OS03G0336100 PROTEIN-RELATED"/>
    <property type="match status" value="1"/>
</dbReference>
<dbReference type="SUPFAM" id="SSF51182">
    <property type="entry name" value="RmlC-like cupins"/>
    <property type="match status" value="1"/>
</dbReference>
<keyword evidence="5" id="KW-1185">Reference proteome</keyword>
<dbReference type="InterPro" id="IPR050253">
    <property type="entry name" value="Seed_Storage-Functional"/>
</dbReference>
<gene>
    <name evidence="4" type="ORF">CTI12_AA541420</name>
</gene>
<proteinExistence type="predicted"/>
<dbReference type="STRING" id="35608.A0A2U1L134"/>
<dbReference type="AlphaFoldDB" id="A0A2U1L134"/>
<dbReference type="OrthoDB" id="1912756at2759"/>
<feature type="domain" description="Cupin type-1" evidence="3">
    <location>
        <begin position="342"/>
        <end position="506"/>
    </location>
</feature>
<evidence type="ECO:0000256" key="2">
    <source>
        <dbReference type="SAM" id="SignalP"/>
    </source>
</evidence>
<feature type="region of interest" description="Disordered" evidence="1">
    <location>
        <begin position="62"/>
        <end position="94"/>
    </location>
</feature>
<feature type="region of interest" description="Disordered" evidence="1">
    <location>
        <begin position="106"/>
        <end position="136"/>
    </location>
</feature>
<comment type="caution">
    <text evidence="4">The sequence shown here is derived from an EMBL/GenBank/DDBJ whole genome shotgun (WGS) entry which is preliminary data.</text>
</comment>
<feature type="compositionally biased region" description="Basic and acidic residues" evidence="1">
    <location>
        <begin position="106"/>
        <end position="119"/>
    </location>
</feature>
<dbReference type="SMART" id="SM00835">
    <property type="entry name" value="Cupin_1"/>
    <property type="match status" value="2"/>
</dbReference>
<dbReference type="Gene3D" id="2.60.120.10">
    <property type="entry name" value="Jelly Rolls"/>
    <property type="match status" value="2"/>
</dbReference>
<dbReference type="PANTHER" id="PTHR31189:SF13">
    <property type="entry name" value="CUPINCIN"/>
    <property type="match status" value="1"/>
</dbReference>
<organism evidence="4 5">
    <name type="scientific">Artemisia annua</name>
    <name type="common">Sweet wormwood</name>
    <dbReference type="NCBI Taxonomy" id="35608"/>
    <lineage>
        <taxon>Eukaryota</taxon>
        <taxon>Viridiplantae</taxon>
        <taxon>Streptophyta</taxon>
        <taxon>Embryophyta</taxon>
        <taxon>Tracheophyta</taxon>
        <taxon>Spermatophyta</taxon>
        <taxon>Magnoliopsida</taxon>
        <taxon>eudicotyledons</taxon>
        <taxon>Gunneridae</taxon>
        <taxon>Pentapetalae</taxon>
        <taxon>asterids</taxon>
        <taxon>campanulids</taxon>
        <taxon>Asterales</taxon>
        <taxon>Asteraceae</taxon>
        <taxon>Asteroideae</taxon>
        <taxon>Anthemideae</taxon>
        <taxon>Artemisiinae</taxon>
        <taxon>Artemisia</taxon>
    </lineage>
</organism>
<sequence length="529" mass="59945">MGVKANVCVFFLLCLAVVLVSGKTGRDPEIGDCKIKCEQLRGAEQDEKLRCKSQCEQQYQEKQRQRRGRARYTKDGRRVPPRLPGNGSQGEQERPQCFQTCMKKQFQEHQGRRSGDTSRRGRGSQTGRQQQQSNNPYVFQEEHFTAKLETEQGNIRFLQKFTDRSDLFQGIEKYRVAFLEAEPQTFVMPNHFDADALIYVQNGEGTITLINEDSRQTYNIKRGDILHVPAGLSVYLINRNNNERLVLAKILHTVSVPGELQTFFSVGVENPESSIFNAFSTEVLEAAFNTDRDSLERLFNPQQQQGGVFKKVTEEQIKQLTGKEEGQAWPFGKKKGQKKGPYNIYKNKPSVANENGVLYEVDSDDFNELRDINVAFSLYNITQGSMAGPFYHAKATVALVVTKGEGMFEMACPHLSELQQSYRTSTGFNPSYQKVSANLRRGTVVVVPAGHPIVIEAANQDLEIVSFGLKTDKNEWFPLAGRDNVMSQWEDEAIELAFGVPVKEVQQVIQKQNQRLFFKGPVRRGRAFV</sequence>
<evidence type="ECO:0000313" key="5">
    <source>
        <dbReference type="Proteomes" id="UP000245207"/>
    </source>
</evidence>
<dbReference type="CDD" id="cd02244">
    <property type="entry name" value="cupin_7S_vicilin-like_N"/>
    <property type="match status" value="1"/>
</dbReference>
<dbReference type="Proteomes" id="UP000245207">
    <property type="component" value="Unassembled WGS sequence"/>
</dbReference>
<feature type="signal peptide" evidence="2">
    <location>
        <begin position="1"/>
        <end position="22"/>
    </location>
</feature>
<evidence type="ECO:0000256" key="1">
    <source>
        <dbReference type="SAM" id="MobiDB-lite"/>
    </source>
</evidence>
<protein>
    <submittedName>
        <fullName evidence="4">RmlC-like jelly roll fold protein</fullName>
    </submittedName>
</protein>
<accession>A0A2U1L134</accession>
<evidence type="ECO:0000313" key="4">
    <source>
        <dbReference type="EMBL" id="PWA42721.1"/>
    </source>
</evidence>
<dbReference type="InterPro" id="IPR006045">
    <property type="entry name" value="Cupin_1"/>
</dbReference>